<evidence type="ECO:0008006" key="4">
    <source>
        <dbReference type="Google" id="ProtNLM"/>
    </source>
</evidence>
<dbReference type="EMBL" id="CP034348">
    <property type="protein sequence ID" value="QGX97104.1"/>
    <property type="molecule type" value="Genomic_DNA"/>
</dbReference>
<keyword evidence="1" id="KW-0472">Membrane</keyword>
<name>A0A6I6ILZ6_9RHOB</name>
<accession>A0A6I6ILZ6</accession>
<evidence type="ECO:0000313" key="3">
    <source>
        <dbReference type="Proteomes" id="UP000428330"/>
    </source>
</evidence>
<dbReference type="AlphaFoldDB" id="A0A6I6ILZ6"/>
<feature type="transmembrane region" description="Helical" evidence="1">
    <location>
        <begin position="20"/>
        <end position="40"/>
    </location>
</feature>
<feature type="transmembrane region" description="Helical" evidence="1">
    <location>
        <begin position="190"/>
        <end position="208"/>
    </location>
</feature>
<proteinExistence type="predicted"/>
<organism evidence="2 3">
    <name type="scientific">Roseovarius faecimaris</name>
    <dbReference type="NCBI Taxonomy" id="2494550"/>
    <lineage>
        <taxon>Bacteria</taxon>
        <taxon>Pseudomonadati</taxon>
        <taxon>Pseudomonadota</taxon>
        <taxon>Alphaproteobacteria</taxon>
        <taxon>Rhodobacterales</taxon>
        <taxon>Roseobacteraceae</taxon>
        <taxon>Roseovarius</taxon>
    </lineage>
</organism>
<feature type="transmembrane region" description="Helical" evidence="1">
    <location>
        <begin position="121"/>
        <end position="139"/>
    </location>
</feature>
<dbReference type="KEGG" id="rom:EI983_01950"/>
<dbReference type="Proteomes" id="UP000428330">
    <property type="component" value="Chromosome"/>
</dbReference>
<dbReference type="OrthoDB" id="7744436at2"/>
<dbReference type="RefSeq" id="WP_157705609.1">
    <property type="nucleotide sequence ID" value="NZ_CP034348.1"/>
</dbReference>
<feature type="transmembrane region" description="Helical" evidence="1">
    <location>
        <begin position="151"/>
        <end position="170"/>
    </location>
</feature>
<keyword evidence="1" id="KW-0812">Transmembrane</keyword>
<gene>
    <name evidence="2" type="ORF">EI983_01950</name>
</gene>
<protein>
    <recommendedName>
        <fullName evidence="4">Oxidase</fullName>
    </recommendedName>
</protein>
<evidence type="ECO:0000313" key="2">
    <source>
        <dbReference type="EMBL" id="QGX97104.1"/>
    </source>
</evidence>
<sequence>MNKPSWLEGVITADSIARVLRYCLIPALVFYLIALAVMSASGFNMIEILRDPAQQTGQSAFLGAVSTLGTWLWLSAAVFCLFRVASGAAPLEPDHRSLLKLAGGFSFFLALDDFFLIHDRYITEGILIPAYALFLAYLIKRFWALIRKMDGLAFLSAGTMLFFSVLVDAVQEILPIPYGASQALEEGFKFLGAAAWAFTCYRLAAWGLQRR</sequence>
<reference evidence="3" key="1">
    <citation type="submission" date="2018-12" db="EMBL/GenBank/DDBJ databases">
        <title>Complete genome sequence of Roseovarius sp. MME-070.</title>
        <authorList>
            <person name="Nam Y.-D."/>
            <person name="Kang J."/>
            <person name="Chung W.-H."/>
            <person name="Park Y.S."/>
        </authorList>
    </citation>
    <scope>NUCLEOTIDE SEQUENCE [LARGE SCALE GENOMIC DNA]</scope>
    <source>
        <strain evidence="3">MME-070</strain>
    </source>
</reference>
<feature type="transmembrane region" description="Helical" evidence="1">
    <location>
        <begin position="60"/>
        <end position="85"/>
    </location>
</feature>
<keyword evidence="3" id="KW-1185">Reference proteome</keyword>
<keyword evidence="1" id="KW-1133">Transmembrane helix</keyword>
<evidence type="ECO:0000256" key="1">
    <source>
        <dbReference type="SAM" id="Phobius"/>
    </source>
</evidence>